<keyword evidence="4 12" id="KW-0808">Transferase</keyword>
<dbReference type="AlphaFoldDB" id="A0A166CXT6"/>
<keyword evidence="10" id="KW-1208">Phospholipid metabolism</keyword>
<proteinExistence type="inferred from homology"/>
<evidence type="ECO:0000256" key="8">
    <source>
        <dbReference type="ARBA" id="ARBA00023136"/>
    </source>
</evidence>
<feature type="transmembrane region" description="Helical" evidence="11">
    <location>
        <begin position="188"/>
        <end position="208"/>
    </location>
</feature>
<reference evidence="12 13" key="1">
    <citation type="submission" date="2016-04" db="EMBL/GenBank/DDBJ databases">
        <title>Genome sequence of Methanobrevibacter filiformis DSM 11501.</title>
        <authorList>
            <person name="Poehlein A."/>
            <person name="Seedorf H."/>
            <person name="Daniel R."/>
        </authorList>
    </citation>
    <scope>NUCLEOTIDE SEQUENCE [LARGE SCALE GENOMIC DNA]</scope>
    <source>
        <strain evidence="12 13">DSM 11501</strain>
    </source>
</reference>
<sequence length="244" mass="26933">MKIKKTNMRYFIRIPDLVSLLNLSFGFLAILMAIINEIAISAIFIIMAGIFDSLDGWTARKVGKTDELGFGKNIDSLSDIVSFGVAPAILLYILGAKCSFELAYIVSIVSLFLVICGVLRLTRFNVIADKTDFKGFIGMPIPATALILSTYVLCGFFNIEIAIVLMLISGILMISNIKYSKPKNMKLIAIYAVFILLILLPFPFVFYGVDVPSAVVLIITLLFMLSGVIKKLIQIMTNSSKHNQ</sequence>
<keyword evidence="3" id="KW-0444">Lipid biosynthesis</keyword>
<feature type="transmembrane region" description="Helical" evidence="11">
    <location>
        <begin position="214"/>
        <end position="233"/>
    </location>
</feature>
<feature type="transmembrane region" description="Helical" evidence="11">
    <location>
        <begin position="102"/>
        <end position="121"/>
    </location>
</feature>
<keyword evidence="6 11" id="KW-1133">Transmembrane helix</keyword>
<evidence type="ECO:0000256" key="4">
    <source>
        <dbReference type="ARBA" id="ARBA00022679"/>
    </source>
</evidence>
<feature type="transmembrane region" description="Helical" evidence="11">
    <location>
        <begin position="76"/>
        <end position="95"/>
    </location>
</feature>
<dbReference type="GO" id="GO:0008654">
    <property type="term" value="P:phospholipid biosynthetic process"/>
    <property type="evidence" value="ECO:0007669"/>
    <property type="project" value="UniProtKB-KW"/>
</dbReference>
<evidence type="ECO:0000313" key="12">
    <source>
        <dbReference type="EMBL" id="KZX17497.1"/>
    </source>
</evidence>
<evidence type="ECO:0000256" key="11">
    <source>
        <dbReference type="SAM" id="Phobius"/>
    </source>
</evidence>
<dbReference type="PANTHER" id="PTHR14269:SF61">
    <property type="entry name" value="CDP-DIACYLGLYCEROL--SERINE O-PHOSPHATIDYLTRANSFERASE"/>
    <property type="match status" value="1"/>
</dbReference>
<dbReference type="PANTHER" id="PTHR14269">
    <property type="entry name" value="CDP-DIACYLGLYCEROL--GLYCEROL-3-PHOSPHATE 3-PHOSPHATIDYLTRANSFERASE-RELATED"/>
    <property type="match status" value="1"/>
</dbReference>
<dbReference type="OrthoDB" id="221913at2157"/>
<dbReference type="Gene3D" id="1.20.120.1760">
    <property type="match status" value="1"/>
</dbReference>
<keyword evidence="8 11" id="KW-0472">Membrane</keyword>
<dbReference type="RefSeq" id="WP_066970424.1">
    <property type="nucleotide sequence ID" value="NZ_LWMT01000014.1"/>
</dbReference>
<keyword evidence="13" id="KW-1185">Reference proteome</keyword>
<comment type="similarity">
    <text evidence="2">Belongs to the CDP-alcohol phosphatidyltransferase class-I family.</text>
</comment>
<dbReference type="Pfam" id="PF01066">
    <property type="entry name" value="CDP-OH_P_transf"/>
    <property type="match status" value="1"/>
</dbReference>
<keyword evidence="9" id="KW-0594">Phospholipid biosynthesis</keyword>
<dbReference type="GO" id="GO:0016780">
    <property type="term" value="F:phosphotransferase activity, for other substituted phosphate groups"/>
    <property type="evidence" value="ECO:0007669"/>
    <property type="project" value="InterPro"/>
</dbReference>
<accession>A0A166CXT6</accession>
<dbReference type="NCBIfam" id="TIGR00473">
    <property type="entry name" value="pssA"/>
    <property type="match status" value="1"/>
</dbReference>
<dbReference type="InterPro" id="IPR050324">
    <property type="entry name" value="CDP-alcohol_PTase-I"/>
</dbReference>
<evidence type="ECO:0000256" key="10">
    <source>
        <dbReference type="ARBA" id="ARBA00023264"/>
    </source>
</evidence>
<dbReference type="InterPro" id="IPR004533">
    <property type="entry name" value="CDP-diaglyc--ser_O-PTrfase"/>
</dbReference>
<comment type="subcellular location">
    <subcellularLocation>
        <location evidence="1">Membrane</location>
        <topology evidence="1">Multi-pass membrane protein</topology>
    </subcellularLocation>
</comment>
<protein>
    <submittedName>
        <fullName evidence="12">CDP-alcohol phosphatidyltransferase</fullName>
    </submittedName>
</protein>
<dbReference type="STRING" id="55758.MBFIL_01080"/>
<comment type="caution">
    <text evidence="12">The sequence shown here is derived from an EMBL/GenBank/DDBJ whole genome shotgun (WGS) entry which is preliminary data.</text>
</comment>
<evidence type="ECO:0000313" key="13">
    <source>
        <dbReference type="Proteomes" id="UP000077066"/>
    </source>
</evidence>
<name>A0A166CXT6_9EURY</name>
<evidence type="ECO:0000256" key="3">
    <source>
        <dbReference type="ARBA" id="ARBA00022516"/>
    </source>
</evidence>
<keyword evidence="7" id="KW-0443">Lipid metabolism</keyword>
<dbReference type="InterPro" id="IPR043130">
    <property type="entry name" value="CDP-OH_PTrfase_TM_dom"/>
</dbReference>
<dbReference type="EMBL" id="LWMT01000014">
    <property type="protein sequence ID" value="KZX17497.1"/>
    <property type="molecule type" value="Genomic_DNA"/>
</dbReference>
<feature type="transmembrane region" description="Helical" evidence="11">
    <location>
        <begin position="20"/>
        <end position="51"/>
    </location>
</feature>
<dbReference type="InterPro" id="IPR000462">
    <property type="entry name" value="CDP-OH_P_trans"/>
</dbReference>
<evidence type="ECO:0000256" key="5">
    <source>
        <dbReference type="ARBA" id="ARBA00022692"/>
    </source>
</evidence>
<evidence type="ECO:0000256" key="6">
    <source>
        <dbReference type="ARBA" id="ARBA00022989"/>
    </source>
</evidence>
<dbReference type="NCBIfam" id="NF038087">
    <property type="entry name" value="arch_ser_synth"/>
    <property type="match status" value="1"/>
</dbReference>
<evidence type="ECO:0000256" key="7">
    <source>
        <dbReference type="ARBA" id="ARBA00023098"/>
    </source>
</evidence>
<dbReference type="GO" id="GO:0016020">
    <property type="term" value="C:membrane"/>
    <property type="evidence" value="ECO:0007669"/>
    <property type="project" value="UniProtKB-SubCell"/>
</dbReference>
<keyword evidence="5 11" id="KW-0812">Transmembrane</keyword>
<evidence type="ECO:0000256" key="9">
    <source>
        <dbReference type="ARBA" id="ARBA00023209"/>
    </source>
</evidence>
<dbReference type="PATRIC" id="fig|55758.3.peg.123"/>
<gene>
    <name evidence="12" type="ORF">MBFIL_01080</name>
</gene>
<evidence type="ECO:0000256" key="2">
    <source>
        <dbReference type="ARBA" id="ARBA00010441"/>
    </source>
</evidence>
<organism evidence="12 13">
    <name type="scientific">Methanobrevibacter filiformis</name>
    <dbReference type="NCBI Taxonomy" id="55758"/>
    <lineage>
        <taxon>Archaea</taxon>
        <taxon>Methanobacteriati</taxon>
        <taxon>Methanobacteriota</taxon>
        <taxon>Methanomada group</taxon>
        <taxon>Methanobacteria</taxon>
        <taxon>Methanobacteriales</taxon>
        <taxon>Methanobacteriaceae</taxon>
        <taxon>Methanobrevibacter</taxon>
    </lineage>
</organism>
<dbReference type="Proteomes" id="UP000077066">
    <property type="component" value="Unassembled WGS sequence"/>
</dbReference>
<evidence type="ECO:0000256" key="1">
    <source>
        <dbReference type="ARBA" id="ARBA00004141"/>
    </source>
</evidence>
<feature type="transmembrane region" description="Helical" evidence="11">
    <location>
        <begin position="141"/>
        <end position="168"/>
    </location>
</feature>